<dbReference type="InterPro" id="IPR056769">
    <property type="entry name" value="Piezo_TM1-24"/>
</dbReference>
<feature type="transmembrane region" description="Helical" evidence="1">
    <location>
        <begin position="565"/>
        <end position="581"/>
    </location>
</feature>
<feature type="transmembrane region" description="Helical" evidence="1">
    <location>
        <begin position="224"/>
        <end position="243"/>
    </location>
</feature>
<feature type="domain" description="Piezo TM1-24" evidence="2">
    <location>
        <begin position="117"/>
        <end position="211"/>
    </location>
</feature>
<evidence type="ECO:0000313" key="4">
    <source>
        <dbReference type="Proteomes" id="UP000299102"/>
    </source>
</evidence>
<dbReference type="Proteomes" id="UP000299102">
    <property type="component" value="Unassembled WGS sequence"/>
</dbReference>
<dbReference type="GO" id="GO:0008381">
    <property type="term" value="F:mechanosensitive monoatomic ion channel activity"/>
    <property type="evidence" value="ECO:0007669"/>
    <property type="project" value="InterPro"/>
</dbReference>
<feature type="transmembrane region" description="Helical" evidence="1">
    <location>
        <begin position="336"/>
        <end position="356"/>
    </location>
</feature>
<comment type="caution">
    <text evidence="3">The sequence shown here is derived from an EMBL/GenBank/DDBJ whole genome shotgun (WGS) entry which is preliminary data.</text>
</comment>
<keyword evidence="1" id="KW-0812">Transmembrane</keyword>
<feature type="transmembrane region" description="Helical" evidence="1">
    <location>
        <begin position="516"/>
        <end position="533"/>
    </location>
</feature>
<evidence type="ECO:0000313" key="3">
    <source>
        <dbReference type="EMBL" id="GBP31200.1"/>
    </source>
</evidence>
<accession>A0A4C1UY82</accession>
<protein>
    <submittedName>
        <fullName evidence="3">Piezo-type mechanosensitive ion channel component</fullName>
    </submittedName>
</protein>
<evidence type="ECO:0000259" key="2">
    <source>
        <dbReference type="Pfam" id="PF24871"/>
    </source>
</evidence>
<feature type="transmembrane region" description="Helical" evidence="1">
    <location>
        <begin position="481"/>
        <end position="504"/>
    </location>
</feature>
<feature type="transmembrane region" description="Helical" evidence="1">
    <location>
        <begin position="179"/>
        <end position="200"/>
    </location>
</feature>
<dbReference type="InterPro" id="IPR027272">
    <property type="entry name" value="Piezo"/>
</dbReference>
<gene>
    <name evidence="3" type="primary">Piezo</name>
    <name evidence="3" type="ORF">EVAR_21638_1</name>
</gene>
<dbReference type="PANTHER" id="PTHR47049">
    <property type="entry name" value="PIEZO-TYPE MECHANOSENSITIVE ION CHANNEL HOMOLOG"/>
    <property type="match status" value="1"/>
</dbReference>
<sequence>MYLSSLFTNDGKYDRDIERRVNTENKVNGALLAIMNSKSISRQARLAIHTGVLIPMLMYGSESWVWQKKNESRINAVELRSLHTIYGVSRKDRCRNNDVKERCGLKKYVVNRVERGWRGKVILLTVIVSWLLLLAHCAWHATLAAFDPYGSLLNNGTLLEHIMQNLGLVSYSNIDPLMAIHYLAPELVMASTSLVVYLALKKLLAPTATDEGTNKRPNHREHPFLTNAGKYVSLFLIMFSGIMRPSITSGVYFLVFMGVATAWSLGRPLERGYAVVGRCLMAIMSVHVLILIVYQCTWITDLLPPDNQFARYFGLTTLVEINSTYSEFTYVVVKDGMWATLASPLIILFTYFVLALETRQLFKPKPKKKSALTGVESGKLNGSLLRAVSLKQGRRSLTRDRWMNATKKVKLIRAVSPSKFSSIRSRSRLHQDSTGSVIVPDDDSLTDQTKPTMLDEIITAIIDFFQVLVRSSYIATSITMMAWSIMFHSWITFVFLVWANIVWLCPNQRSCMLKSSPVLVCYAMLLLIAQYIYGMNLTEAELPSNITEVNLYQIGFGRSVGEPCVPLLIKSLFTCMFWITLRQRVQEMRQRRQSAVVADMAAPLQLTVSTAASAIEADREREGQSRLLNAAGKWLREMCAHYWIYVVVIMLFVIGITGDRMTIFRIIYMFLFLSFILVFQIPALPLEEDDASKSPRPGSSDSTAAEHSMAVSSALEKSRSFHSKHNIFNINHFANIVNIGKVTPKIEV</sequence>
<feature type="transmembrane region" description="Helical" evidence="1">
    <location>
        <begin position="273"/>
        <end position="294"/>
    </location>
</feature>
<feature type="domain" description="Piezo TM1-24" evidence="2">
    <location>
        <begin position="221"/>
        <end position="681"/>
    </location>
</feature>
<keyword evidence="1" id="KW-1133">Transmembrane helix</keyword>
<proteinExistence type="predicted"/>
<feature type="transmembrane region" description="Helical" evidence="1">
    <location>
        <begin position="249"/>
        <end position="266"/>
    </location>
</feature>
<dbReference type="Pfam" id="PF24871">
    <property type="entry name" value="Piezo_TM1-24"/>
    <property type="match status" value="2"/>
</dbReference>
<dbReference type="EMBL" id="BGZK01000242">
    <property type="protein sequence ID" value="GBP31200.1"/>
    <property type="molecule type" value="Genomic_DNA"/>
</dbReference>
<reference evidence="3 4" key="1">
    <citation type="journal article" date="2019" name="Commun. Biol.">
        <title>The bagworm genome reveals a unique fibroin gene that provides high tensile strength.</title>
        <authorList>
            <person name="Kono N."/>
            <person name="Nakamura H."/>
            <person name="Ohtoshi R."/>
            <person name="Tomita M."/>
            <person name="Numata K."/>
            <person name="Arakawa K."/>
        </authorList>
    </citation>
    <scope>NUCLEOTIDE SEQUENCE [LARGE SCALE GENOMIC DNA]</scope>
</reference>
<feature type="transmembrane region" description="Helical" evidence="1">
    <location>
        <begin position="640"/>
        <end position="657"/>
    </location>
</feature>
<keyword evidence="4" id="KW-1185">Reference proteome</keyword>
<name>A0A4C1UY82_EUMVA</name>
<keyword evidence="1" id="KW-0472">Membrane</keyword>
<feature type="transmembrane region" description="Helical" evidence="1">
    <location>
        <begin position="663"/>
        <end position="686"/>
    </location>
</feature>
<dbReference type="AlphaFoldDB" id="A0A4C1UY82"/>
<feature type="transmembrane region" description="Helical" evidence="1">
    <location>
        <begin position="121"/>
        <end position="146"/>
    </location>
</feature>
<dbReference type="STRING" id="151549.A0A4C1UY82"/>
<dbReference type="PANTHER" id="PTHR47049:SF2">
    <property type="entry name" value="PIEZO-TYPE MECHANOSENSITIVE ION CHANNEL HOMOLOG"/>
    <property type="match status" value="1"/>
</dbReference>
<organism evidence="3 4">
    <name type="scientific">Eumeta variegata</name>
    <name type="common">Bagworm moth</name>
    <name type="synonym">Eumeta japonica</name>
    <dbReference type="NCBI Taxonomy" id="151549"/>
    <lineage>
        <taxon>Eukaryota</taxon>
        <taxon>Metazoa</taxon>
        <taxon>Ecdysozoa</taxon>
        <taxon>Arthropoda</taxon>
        <taxon>Hexapoda</taxon>
        <taxon>Insecta</taxon>
        <taxon>Pterygota</taxon>
        <taxon>Neoptera</taxon>
        <taxon>Endopterygota</taxon>
        <taxon>Lepidoptera</taxon>
        <taxon>Glossata</taxon>
        <taxon>Ditrysia</taxon>
        <taxon>Tineoidea</taxon>
        <taxon>Psychidae</taxon>
        <taxon>Oiketicinae</taxon>
        <taxon>Eumeta</taxon>
    </lineage>
</organism>
<dbReference type="GO" id="GO:0016020">
    <property type="term" value="C:membrane"/>
    <property type="evidence" value="ECO:0007669"/>
    <property type="project" value="InterPro"/>
</dbReference>
<dbReference type="OrthoDB" id="303066at2759"/>
<feature type="transmembrane region" description="Helical" evidence="1">
    <location>
        <begin position="457"/>
        <end position="475"/>
    </location>
</feature>
<evidence type="ECO:0000256" key="1">
    <source>
        <dbReference type="SAM" id="Phobius"/>
    </source>
</evidence>